<accession>A0ACC2VZB5</accession>
<reference evidence="1" key="1">
    <citation type="submission" date="2023-04" db="EMBL/GenBank/DDBJ databases">
        <title>Draft Genome sequencing of Naganishia species isolated from polar environments using Oxford Nanopore Technology.</title>
        <authorList>
            <person name="Leo P."/>
            <person name="Venkateswaran K."/>
        </authorList>
    </citation>
    <scope>NUCLEOTIDE SEQUENCE</scope>
    <source>
        <strain evidence="1">MNA-CCFEE 5261</strain>
    </source>
</reference>
<name>A0ACC2VZB5_9TREE</name>
<proteinExistence type="predicted"/>
<keyword evidence="2" id="KW-1185">Reference proteome</keyword>
<protein>
    <submittedName>
        <fullName evidence="1">Uncharacterized protein</fullName>
    </submittedName>
</protein>
<organism evidence="1 2">
    <name type="scientific">Naganishia cerealis</name>
    <dbReference type="NCBI Taxonomy" id="610337"/>
    <lineage>
        <taxon>Eukaryota</taxon>
        <taxon>Fungi</taxon>
        <taxon>Dikarya</taxon>
        <taxon>Basidiomycota</taxon>
        <taxon>Agaricomycotina</taxon>
        <taxon>Tremellomycetes</taxon>
        <taxon>Filobasidiales</taxon>
        <taxon>Filobasidiaceae</taxon>
        <taxon>Naganishia</taxon>
    </lineage>
</organism>
<gene>
    <name evidence="1" type="ORF">QFC19_004130</name>
</gene>
<dbReference type="Proteomes" id="UP001241377">
    <property type="component" value="Unassembled WGS sequence"/>
</dbReference>
<sequence>MYILPSTLTSILFVISSYVANAVPQPVTSQPLSILDRPETIDAGSSNNTNVSVIPINTEKRVTGRPFGKQPQWLFGESNHEKRYWEVTSVWIVIETVTVTVDVVETIWEPPTATASVVSTLNPTTDVVQIPITPPPVQPPATSTTSIPSSTTAAAPLVSATPMKPGPENGKLVFAHFMVGVVSTYNHTDWQYDITLAKSYGIDGFALDIGKDDYTDAQLALAYQVAHDLGFKVFISFDFNWFRINETQPVIDLINKYISKPAQFVLPGTDAAYVSTFAGDGFDWAQVRQVTGKNLYVVANWQATENNAANSGVQGLFSWYAWPSENNKPVNKKMDIAADMTYLRVLDEQKEEKIYMAAVSPWFFTHFGKEVSYSKNWVFLSETLWYDRWQQILELQKDLQYIELVTWNE</sequence>
<comment type="caution">
    <text evidence="1">The sequence shown here is derived from an EMBL/GenBank/DDBJ whole genome shotgun (WGS) entry which is preliminary data.</text>
</comment>
<evidence type="ECO:0000313" key="1">
    <source>
        <dbReference type="EMBL" id="KAJ9104146.1"/>
    </source>
</evidence>
<evidence type="ECO:0000313" key="2">
    <source>
        <dbReference type="Proteomes" id="UP001241377"/>
    </source>
</evidence>
<dbReference type="EMBL" id="JASBWR010000042">
    <property type="protein sequence ID" value="KAJ9104146.1"/>
    <property type="molecule type" value="Genomic_DNA"/>
</dbReference>